<comment type="pathway">
    <text evidence="6">Cofactor metabolism; pyridoxal 5'-phosphate salvage; pyridoxal 5'-phosphate from pyridoxamine 5'-phosphate: step 1/1.</text>
</comment>
<dbReference type="InterPro" id="IPR019576">
    <property type="entry name" value="Pyridoxamine_oxidase_dimer_C"/>
</dbReference>
<evidence type="ECO:0000256" key="4">
    <source>
        <dbReference type="ARBA" id="ARBA00023002"/>
    </source>
</evidence>
<evidence type="ECO:0000256" key="1">
    <source>
        <dbReference type="ARBA" id="ARBA00007301"/>
    </source>
</evidence>
<dbReference type="NCBIfam" id="NF004231">
    <property type="entry name" value="PRK05679.1"/>
    <property type="match status" value="1"/>
</dbReference>
<feature type="binding site" evidence="6">
    <location>
        <begin position="49"/>
        <end position="54"/>
    </location>
    <ligand>
        <name>FMN</name>
        <dbReference type="ChEBI" id="CHEBI:58210"/>
    </ligand>
</feature>
<gene>
    <name evidence="6 9" type="primary">pdxH</name>
    <name evidence="9" type="ORF">WG900_10450</name>
</gene>
<keyword evidence="10" id="KW-1185">Reference proteome</keyword>
<dbReference type="PANTHER" id="PTHR10851">
    <property type="entry name" value="PYRIDOXINE-5-PHOSPHATE OXIDASE"/>
    <property type="match status" value="1"/>
</dbReference>
<keyword evidence="4 6" id="KW-0560">Oxidoreductase</keyword>
<dbReference type="HAMAP" id="MF_01629">
    <property type="entry name" value="PdxH"/>
    <property type="match status" value="1"/>
</dbReference>
<comment type="subunit">
    <text evidence="6">Homodimer.</text>
</comment>
<name>A0ABU8S8P9_9SPHN</name>
<feature type="binding site" evidence="6">
    <location>
        <position position="115"/>
    </location>
    <ligand>
        <name>substrate</name>
    </ligand>
</feature>
<feature type="binding site" evidence="6">
    <location>
        <position position="111"/>
    </location>
    <ligand>
        <name>substrate</name>
    </ligand>
</feature>
<feature type="binding site" evidence="6">
    <location>
        <begin position="128"/>
        <end position="129"/>
    </location>
    <ligand>
        <name>FMN</name>
        <dbReference type="ChEBI" id="CHEBI:58210"/>
    </ligand>
</feature>
<sequence>MSNEADAIVSEDPFALFDEWFALAVKKELNDPEAVAVATATPSAAPSVRMVLMKERDSTGFLFYTNAQSRKGCELLANPQGAMLFHWKSLRRQIRIEGAIEQVSDEQADAYFASRARDSQIGALASDQSRPLPSRATFLGRIAKIGAKYLGREIPRPAHWTGFRLVPHAMEFWMDRPFRLHERRHFVRNPANGAWTSELLYP</sequence>
<dbReference type="GO" id="GO:0004733">
    <property type="term" value="F:pyridoxamine phosphate oxidase activity"/>
    <property type="evidence" value="ECO:0007669"/>
    <property type="project" value="UniProtKB-EC"/>
</dbReference>
<comment type="pathway">
    <text evidence="6">Cofactor metabolism; pyridoxal 5'-phosphate salvage; pyridoxal 5'-phosphate from pyridoxine 5'-phosphate: step 1/1.</text>
</comment>
<comment type="function">
    <text evidence="6">Catalyzes the oxidation of either pyridoxine 5'-phosphate (PNP) or pyridoxamine 5'-phosphate (PMP) into pyridoxal 5'-phosphate (PLP).</text>
</comment>
<dbReference type="Gene3D" id="2.30.110.10">
    <property type="entry name" value="Electron Transport, Fmn-binding Protein, Chain A"/>
    <property type="match status" value="1"/>
</dbReference>
<evidence type="ECO:0000256" key="3">
    <source>
        <dbReference type="ARBA" id="ARBA00022643"/>
    </source>
</evidence>
<evidence type="ECO:0000259" key="8">
    <source>
        <dbReference type="Pfam" id="PF10590"/>
    </source>
</evidence>
<dbReference type="InterPro" id="IPR012349">
    <property type="entry name" value="Split_barrel_FMN-bd"/>
</dbReference>
<keyword evidence="2 6" id="KW-0285">Flavoprotein</keyword>
<keyword evidence="3 6" id="KW-0288">FMN</keyword>
<dbReference type="SUPFAM" id="SSF50475">
    <property type="entry name" value="FMN-binding split barrel"/>
    <property type="match status" value="1"/>
</dbReference>
<protein>
    <recommendedName>
        <fullName evidence="6">Pyridoxine/pyridoxamine 5'-phosphate oxidase</fullName>
        <ecNumber evidence="6">1.4.3.5</ecNumber>
    </recommendedName>
    <alternativeName>
        <fullName evidence="6">PNP/PMP oxidase</fullName>
        <shortName evidence="6">PNPOx</shortName>
    </alternativeName>
    <alternativeName>
        <fullName evidence="6">Pyridoxal 5'-phosphate synthase</fullName>
    </alternativeName>
</protein>
<feature type="binding site" evidence="6">
    <location>
        <position position="119"/>
    </location>
    <ligand>
        <name>substrate</name>
    </ligand>
</feature>
<dbReference type="InterPro" id="IPR019740">
    <property type="entry name" value="Pyridox_Oxase_CS"/>
</dbReference>
<dbReference type="PROSITE" id="PS01064">
    <property type="entry name" value="PYRIDOX_OXIDASE"/>
    <property type="match status" value="1"/>
</dbReference>
<dbReference type="PANTHER" id="PTHR10851:SF0">
    <property type="entry name" value="PYRIDOXINE-5'-PHOSPHATE OXIDASE"/>
    <property type="match status" value="1"/>
</dbReference>
<dbReference type="EC" id="1.4.3.5" evidence="6"/>
<comment type="caution">
    <text evidence="9">The sequence shown here is derived from an EMBL/GenBank/DDBJ whole genome shotgun (WGS) entry which is preliminary data.</text>
</comment>
<reference evidence="9 10" key="1">
    <citation type="submission" date="2024-03" db="EMBL/GenBank/DDBJ databases">
        <authorList>
            <person name="Jo J.-H."/>
        </authorList>
    </citation>
    <scope>NUCLEOTIDE SEQUENCE [LARGE SCALE GENOMIC DNA]</scope>
    <source>
        <strain evidence="9 10">AS3R-12</strain>
    </source>
</reference>
<dbReference type="InterPro" id="IPR000659">
    <property type="entry name" value="Pyridox_Oxase"/>
</dbReference>
<feature type="binding site" evidence="6">
    <location>
        <position position="70"/>
    </location>
    <ligand>
        <name>FMN</name>
        <dbReference type="ChEBI" id="CHEBI:58210"/>
    </ligand>
</feature>
<dbReference type="Pfam" id="PF01243">
    <property type="entry name" value="PNPOx_N"/>
    <property type="match status" value="1"/>
</dbReference>
<feature type="binding site" evidence="6">
    <location>
        <begin position="64"/>
        <end position="65"/>
    </location>
    <ligand>
        <name>FMN</name>
        <dbReference type="ChEBI" id="CHEBI:58210"/>
    </ligand>
</feature>
<feature type="binding site" evidence="6">
    <location>
        <position position="173"/>
    </location>
    <ligand>
        <name>FMN</name>
        <dbReference type="ChEBI" id="CHEBI:58210"/>
    </ligand>
</feature>
<feature type="domain" description="Pyridoxamine 5'-phosphate oxidase N-terminal" evidence="7">
    <location>
        <begin position="24"/>
        <end position="146"/>
    </location>
</feature>
<evidence type="ECO:0000313" key="9">
    <source>
        <dbReference type="EMBL" id="MEJ6010339.1"/>
    </source>
</evidence>
<accession>A0ABU8S8P9</accession>
<dbReference type="NCBIfam" id="TIGR00558">
    <property type="entry name" value="pdxH"/>
    <property type="match status" value="1"/>
</dbReference>
<evidence type="ECO:0000256" key="2">
    <source>
        <dbReference type="ARBA" id="ARBA00022630"/>
    </source>
</evidence>
<comment type="similarity">
    <text evidence="1 6">Belongs to the pyridoxamine 5'-phosphate oxidase family.</text>
</comment>
<organism evidence="9 10">
    <name type="scientific">Novosphingobium aquae</name>
    <dbReference type="NCBI Taxonomy" id="3133435"/>
    <lineage>
        <taxon>Bacteria</taxon>
        <taxon>Pseudomonadati</taxon>
        <taxon>Pseudomonadota</taxon>
        <taxon>Alphaproteobacteria</taxon>
        <taxon>Sphingomonadales</taxon>
        <taxon>Sphingomonadaceae</taxon>
        <taxon>Novosphingobium</taxon>
    </lineage>
</organism>
<feature type="binding site" evidence="6">
    <location>
        <position position="71"/>
    </location>
    <ligand>
        <name>FMN</name>
        <dbReference type="ChEBI" id="CHEBI:58210"/>
    </ligand>
</feature>
<evidence type="ECO:0000256" key="6">
    <source>
        <dbReference type="HAMAP-Rule" id="MF_01629"/>
    </source>
</evidence>
<evidence type="ECO:0000259" key="7">
    <source>
        <dbReference type="Pfam" id="PF01243"/>
    </source>
</evidence>
<feature type="binding site" evidence="6">
    <location>
        <position position="183"/>
    </location>
    <ligand>
        <name>FMN</name>
        <dbReference type="ChEBI" id="CHEBI:58210"/>
    </ligand>
</feature>
<proteinExistence type="inferred from homology"/>
<evidence type="ECO:0000313" key="10">
    <source>
        <dbReference type="Proteomes" id="UP001379235"/>
    </source>
</evidence>
<dbReference type="RefSeq" id="WP_339966907.1">
    <property type="nucleotide sequence ID" value="NZ_JBBHJY010000004.1"/>
</dbReference>
<comment type="catalytic activity">
    <reaction evidence="6">
        <text>pyridoxamine 5'-phosphate + O2 + H2O = pyridoxal 5'-phosphate + H2O2 + NH4(+)</text>
        <dbReference type="Rhea" id="RHEA:15817"/>
        <dbReference type="ChEBI" id="CHEBI:15377"/>
        <dbReference type="ChEBI" id="CHEBI:15379"/>
        <dbReference type="ChEBI" id="CHEBI:16240"/>
        <dbReference type="ChEBI" id="CHEBI:28938"/>
        <dbReference type="ChEBI" id="CHEBI:58451"/>
        <dbReference type="ChEBI" id="CHEBI:597326"/>
        <dbReference type="EC" id="1.4.3.5"/>
    </reaction>
</comment>
<dbReference type="Proteomes" id="UP001379235">
    <property type="component" value="Unassembled WGS sequence"/>
</dbReference>
<dbReference type="PIRSF" id="PIRSF000190">
    <property type="entry name" value="Pyd_amn-ph_oxd"/>
    <property type="match status" value="1"/>
</dbReference>
<dbReference type="InterPro" id="IPR011576">
    <property type="entry name" value="Pyridox_Oxase_N"/>
</dbReference>
<comment type="catalytic activity">
    <reaction evidence="6">
        <text>pyridoxine 5'-phosphate + O2 = pyridoxal 5'-phosphate + H2O2</text>
        <dbReference type="Rhea" id="RHEA:15149"/>
        <dbReference type="ChEBI" id="CHEBI:15379"/>
        <dbReference type="ChEBI" id="CHEBI:16240"/>
        <dbReference type="ChEBI" id="CHEBI:58589"/>
        <dbReference type="ChEBI" id="CHEBI:597326"/>
        <dbReference type="EC" id="1.4.3.5"/>
    </reaction>
</comment>
<dbReference type="EMBL" id="JBBHJY010000004">
    <property type="protein sequence ID" value="MEJ6010339.1"/>
    <property type="molecule type" value="Genomic_DNA"/>
</dbReference>
<feature type="binding site" evidence="6">
    <location>
        <position position="54"/>
    </location>
    <ligand>
        <name>substrate</name>
    </ligand>
</feature>
<feature type="binding site" evidence="6">
    <location>
        <begin position="179"/>
        <end position="181"/>
    </location>
    <ligand>
        <name>substrate</name>
    </ligand>
</feature>
<dbReference type="Pfam" id="PF10590">
    <property type="entry name" value="PNP_phzG_C"/>
    <property type="match status" value="1"/>
</dbReference>
<feature type="binding site" evidence="6">
    <location>
        <position position="93"/>
    </location>
    <ligand>
        <name>FMN</name>
        <dbReference type="ChEBI" id="CHEBI:58210"/>
    </ligand>
</feature>
<keyword evidence="5 6" id="KW-0664">Pyridoxine biosynthesis</keyword>
<feature type="domain" description="Pyridoxine 5'-phosphate oxidase dimerisation C-terminal" evidence="8">
    <location>
        <begin position="160"/>
        <end position="202"/>
    </location>
</feature>
<comment type="cofactor">
    <cofactor evidence="6">
        <name>FMN</name>
        <dbReference type="ChEBI" id="CHEBI:58210"/>
    </cofactor>
    <text evidence="6">Binds 1 FMN per subunit.</text>
</comment>
<evidence type="ECO:0000256" key="5">
    <source>
        <dbReference type="ARBA" id="ARBA00023096"/>
    </source>
</evidence>